<proteinExistence type="predicted"/>
<dbReference type="PANTHER" id="PTHR12126">
    <property type="entry name" value="NADH-UBIQUINONE OXIDOREDUCTASE 39 KDA SUBUNIT-RELATED"/>
    <property type="match status" value="1"/>
</dbReference>
<name>A0A1Y1QR41_9GAMM</name>
<dbReference type="InterPro" id="IPR051207">
    <property type="entry name" value="ComplexI_NDUFA9_subunit"/>
</dbReference>
<evidence type="ECO:0000313" key="2">
    <source>
        <dbReference type="EMBL" id="OQX11859.1"/>
    </source>
</evidence>
<dbReference type="InterPro" id="IPR036291">
    <property type="entry name" value="NAD(P)-bd_dom_sf"/>
</dbReference>
<protein>
    <submittedName>
        <fullName evidence="2">Epimerase</fullName>
    </submittedName>
</protein>
<dbReference type="AlphaFoldDB" id="A0A1Y1QR41"/>
<feature type="domain" description="NAD-dependent epimerase/dehydratase" evidence="1">
    <location>
        <begin position="3"/>
        <end position="185"/>
    </location>
</feature>
<dbReference type="GO" id="GO:0044877">
    <property type="term" value="F:protein-containing complex binding"/>
    <property type="evidence" value="ECO:0007669"/>
    <property type="project" value="TreeGrafter"/>
</dbReference>
<comment type="caution">
    <text evidence="2">The sequence shown here is derived from an EMBL/GenBank/DDBJ whole genome shotgun (WGS) entry which is preliminary data.</text>
</comment>
<organism evidence="2 3">
    <name type="scientific">Thiothrix lacustris</name>
    <dbReference type="NCBI Taxonomy" id="525917"/>
    <lineage>
        <taxon>Bacteria</taxon>
        <taxon>Pseudomonadati</taxon>
        <taxon>Pseudomonadota</taxon>
        <taxon>Gammaproteobacteria</taxon>
        <taxon>Thiotrichales</taxon>
        <taxon>Thiotrichaceae</taxon>
        <taxon>Thiothrix</taxon>
    </lineage>
</organism>
<dbReference type="Proteomes" id="UP000192491">
    <property type="component" value="Unassembled WGS sequence"/>
</dbReference>
<accession>A0A1Y1QR41</accession>
<dbReference type="EMBL" id="MTEJ01000078">
    <property type="protein sequence ID" value="OQX11859.1"/>
    <property type="molecule type" value="Genomic_DNA"/>
</dbReference>
<dbReference type="CDD" id="cd05271">
    <property type="entry name" value="NDUFA9_like_SDR_a"/>
    <property type="match status" value="1"/>
</dbReference>
<reference evidence="2 3" key="1">
    <citation type="submission" date="2017-01" db="EMBL/GenBank/DDBJ databases">
        <title>Novel large sulfur bacteria in the metagenomes of groundwater-fed chemosynthetic microbial mats in the Lake Huron basin.</title>
        <authorList>
            <person name="Sharrar A.M."/>
            <person name="Flood B.E."/>
            <person name="Bailey J.V."/>
            <person name="Jones D.S."/>
            <person name="Biddanda B."/>
            <person name="Ruberg S.A."/>
            <person name="Marcus D.N."/>
            <person name="Dick G.J."/>
        </authorList>
    </citation>
    <scope>NUCLEOTIDE SEQUENCE [LARGE SCALE GENOMIC DNA]</scope>
    <source>
        <strain evidence="2">A8</strain>
    </source>
</reference>
<sequence length="279" mass="30099">MKILLTGASGFIGSHLAQVLTAEGHQVTPVSRRNGQDMQTLLTPEAWLPLLQSVDAVINSVGIIAETRGQTFEKLHHHAPAALFRACEQVGIRRVVQISALGADAQAFTPYQLSKYTADEVLRRLPLEGVVLRPSLVYGQGGASMALFQRLANLPLIPLVGDGQYLVQPVHISDVVATVLQCLHTLPAQRTLDVVGAQPLTFVEWLQQLRRAAGKRPAPTLAIPFAAVMASAHFGRLAMPLLHPDNLRMLQRGNVADVAPLAAFLGRMPLSVEEGLCCI</sequence>
<dbReference type="PANTHER" id="PTHR12126:SF11">
    <property type="entry name" value="NADH DEHYDROGENASE [UBIQUINONE] 1 ALPHA SUBCOMPLEX SUBUNIT 9, MITOCHONDRIAL"/>
    <property type="match status" value="1"/>
</dbReference>
<dbReference type="InterPro" id="IPR001509">
    <property type="entry name" value="Epimerase_deHydtase"/>
</dbReference>
<dbReference type="Pfam" id="PF01370">
    <property type="entry name" value="Epimerase"/>
    <property type="match status" value="1"/>
</dbReference>
<dbReference type="SUPFAM" id="SSF51735">
    <property type="entry name" value="NAD(P)-binding Rossmann-fold domains"/>
    <property type="match status" value="1"/>
</dbReference>
<evidence type="ECO:0000313" key="3">
    <source>
        <dbReference type="Proteomes" id="UP000192491"/>
    </source>
</evidence>
<dbReference type="Gene3D" id="3.40.50.720">
    <property type="entry name" value="NAD(P)-binding Rossmann-like Domain"/>
    <property type="match status" value="1"/>
</dbReference>
<evidence type="ECO:0000259" key="1">
    <source>
        <dbReference type="Pfam" id="PF01370"/>
    </source>
</evidence>
<gene>
    <name evidence="2" type="ORF">BWK73_16455</name>
</gene>